<proteinExistence type="predicted"/>
<dbReference type="Proteomes" id="UP000324222">
    <property type="component" value="Unassembled WGS sequence"/>
</dbReference>
<keyword evidence="2" id="KW-1185">Reference proteome</keyword>
<comment type="caution">
    <text evidence="1">The sequence shown here is derived from an EMBL/GenBank/DDBJ whole genome shotgun (WGS) entry which is preliminary data.</text>
</comment>
<reference evidence="1 2" key="1">
    <citation type="submission" date="2019-05" db="EMBL/GenBank/DDBJ databases">
        <title>Another draft genome of Portunus trituberculatus and its Hox gene families provides insights of decapod evolution.</title>
        <authorList>
            <person name="Jeong J.-H."/>
            <person name="Song I."/>
            <person name="Kim S."/>
            <person name="Choi T."/>
            <person name="Kim D."/>
            <person name="Ryu S."/>
            <person name="Kim W."/>
        </authorList>
    </citation>
    <scope>NUCLEOTIDE SEQUENCE [LARGE SCALE GENOMIC DNA]</scope>
    <source>
        <tissue evidence="1">Muscle</tissue>
    </source>
</reference>
<evidence type="ECO:0000313" key="1">
    <source>
        <dbReference type="EMBL" id="MPC23475.1"/>
    </source>
</evidence>
<name>A0A5B7DQH0_PORTR</name>
<protein>
    <submittedName>
        <fullName evidence="1">Uncharacterized protein</fullName>
    </submittedName>
</protein>
<dbReference type="EMBL" id="VSRR010001211">
    <property type="protein sequence ID" value="MPC23475.1"/>
    <property type="molecule type" value="Genomic_DNA"/>
</dbReference>
<organism evidence="1 2">
    <name type="scientific">Portunus trituberculatus</name>
    <name type="common">Swimming crab</name>
    <name type="synonym">Neptunus trituberculatus</name>
    <dbReference type="NCBI Taxonomy" id="210409"/>
    <lineage>
        <taxon>Eukaryota</taxon>
        <taxon>Metazoa</taxon>
        <taxon>Ecdysozoa</taxon>
        <taxon>Arthropoda</taxon>
        <taxon>Crustacea</taxon>
        <taxon>Multicrustacea</taxon>
        <taxon>Malacostraca</taxon>
        <taxon>Eumalacostraca</taxon>
        <taxon>Eucarida</taxon>
        <taxon>Decapoda</taxon>
        <taxon>Pleocyemata</taxon>
        <taxon>Brachyura</taxon>
        <taxon>Eubrachyura</taxon>
        <taxon>Portunoidea</taxon>
        <taxon>Portunidae</taxon>
        <taxon>Portuninae</taxon>
        <taxon>Portunus</taxon>
    </lineage>
</organism>
<evidence type="ECO:0000313" key="2">
    <source>
        <dbReference type="Proteomes" id="UP000324222"/>
    </source>
</evidence>
<accession>A0A5B7DQH0</accession>
<sequence length="101" mass="11542">MILRYEISRNARLRSPLKRRKHTSSCCSPRIILSPVNLRSGLYFTLNPGFENGSHVSPWQRAARDCRPRASVTTAVRYRPVFPGVFPPGNAQLQTQFMELL</sequence>
<gene>
    <name evidence="1" type="ORF">E2C01_016524</name>
</gene>
<dbReference type="AlphaFoldDB" id="A0A5B7DQH0"/>